<dbReference type="InterPro" id="IPR044730">
    <property type="entry name" value="RNase_H-like_dom_plant"/>
</dbReference>
<reference evidence="2" key="2">
    <citation type="submission" date="2023-06" db="EMBL/GenBank/DDBJ databases">
        <authorList>
            <person name="Swenson N.G."/>
            <person name="Wegrzyn J.L."/>
            <person name="Mcevoy S.L."/>
        </authorList>
    </citation>
    <scope>NUCLEOTIDE SEQUENCE</scope>
    <source>
        <strain evidence="2">NS2018</strain>
        <tissue evidence="2">Leaf</tissue>
    </source>
</reference>
<reference evidence="2" key="1">
    <citation type="journal article" date="2022" name="Plant J.">
        <title>Strategies of tolerance reflected in two North American maple genomes.</title>
        <authorList>
            <person name="McEvoy S.L."/>
            <person name="Sezen U.U."/>
            <person name="Trouern-Trend A."/>
            <person name="McMahon S.M."/>
            <person name="Schaberg P.G."/>
            <person name="Yang J."/>
            <person name="Wegrzyn J.L."/>
            <person name="Swenson N.G."/>
        </authorList>
    </citation>
    <scope>NUCLEOTIDE SEQUENCE</scope>
    <source>
        <strain evidence="2">NS2018</strain>
    </source>
</reference>
<dbReference type="GO" id="GO:0003676">
    <property type="term" value="F:nucleic acid binding"/>
    <property type="evidence" value="ECO:0007669"/>
    <property type="project" value="InterPro"/>
</dbReference>
<evidence type="ECO:0000313" key="2">
    <source>
        <dbReference type="EMBL" id="KAK0603208.1"/>
    </source>
</evidence>
<gene>
    <name evidence="2" type="ORF">LWI29_002494</name>
</gene>
<dbReference type="Pfam" id="PF13456">
    <property type="entry name" value="RVT_3"/>
    <property type="match status" value="1"/>
</dbReference>
<dbReference type="InterPro" id="IPR012337">
    <property type="entry name" value="RNaseH-like_sf"/>
</dbReference>
<dbReference type="InterPro" id="IPR052929">
    <property type="entry name" value="RNase_H-like_EbsB-rel"/>
</dbReference>
<dbReference type="AlphaFoldDB" id="A0AA39W5N4"/>
<feature type="domain" description="RNase H type-1" evidence="1">
    <location>
        <begin position="52"/>
        <end position="160"/>
    </location>
</feature>
<keyword evidence="3" id="KW-1185">Reference proteome</keyword>
<dbReference type="PANTHER" id="PTHR47074">
    <property type="entry name" value="BNAC02G40300D PROTEIN"/>
    <property type="match status" value="1"/>
</dbReference>
<dbReference type="PANTHER" id="PTHR47074:SF48">
    <property type="entry name" value="POLYNUCLEOTIDYL TRANSFERASE, RIBONUCLEASE H-LIKE SUPERFAMILY PROTEIN"/>
    <property type="match status" value="1"/>
</dbReference>
<comment type="caution">
    <text evidence="2">The sequence shown here is derived from an EMBL/GenBank/DDBJ whole genome shotgun (WGS) entry which is preliminary data.</text>
</comment>
<accession>A0AA39W5N4</accession>
<dbReference type="CDD" id="cd06222">
    <property type="entry name" value="RNase_H_like"/>
    <property type="match status" value="1"/>
</dbReference>
<organism evidence="2 3">
    <name type="scientific">Acer saccharum</name>
    <name type="common">Sugar maple</name>
    <dbReference type="NCBI Taxonomy" id="4024"/>
    <lineage>
        <taxon>Eukaryota</taxon>
        <taxon>Viridiplantae</taxon>
        <taxon>Streptophyta</taxon>
        <taxon>Embryophyta</taxon>
        <taxon>Tracheophyta</taxon>
        <taxon>Spermatophyta</taxon>
        <taxon>Magnoliopsida</taxon>
        <taxon>eudicotyledons</taxon>
        <taxon>Gunneridae</taxon>
        <taxon>Pentapetalae</taxon>
        <taxon>rosids</taxon>
        <taxon>malvids</taxon>
        <taxon>Sapindales</taxon>
        <taxon>Sapindaceae</taxon>
        <taxon>Hippocastanoideae</taxon>
        <taxon>Acereae</taxon>
        <taxon>Acer</taxon>
    </lineage>
</organism>
<dbReference type="InterPro" id="IPR002156">
    <property type="entry name" value="RNaseH_domain"/>
</dbReference>
<dbReference type="Gene3D" id="3.30.420.10">
    <property type="entry name" value="Ribonuclease H-like superfamily/Ribonuclease H"/>
    <property type="match status" value="1"/>
</dbReference>
<sequence>MRLCLEARTGVLKMLLLILVISLWNFRTLAMPFLHLRSLGLFPQRNEKEFIGIGAVIRDSSGRVVAAISKPMQGKFSVELGELLAFREGLLLAKRNNLAIFSAEVDVVLVVSQINSDSIVLGDAMFLIYDIKELCVKVGGCYCQAIPRLANSLAHGLVKLAISLGEEFVWWNVNPSCIFPGC</sequence>
<proteinExistence type="predicted"/>
<evidence type="ECO:0000313" key="3">
    <source>
        <dbReference type="Proteomes" id="UP001168877"/>
    </source>
</evidence>
<name>A0AA39W5N4_ACESA</name>
<dbReference type="InterPro" id="IPR036397">
    <property type="entry name" value="RNaseH_sf"/>
</dbReference>
<dbReference type="SUPFAM" id="SSF53098">
    <property type="entry name" value="Ribonuclease H-like"/>
    <property type="match status" value="1"/>
</dbReference>
<dbReference type="GO" id="GO:0004523">
    <property type="term" value="F:RNA-DNA hybrid ribonuclease activity"/>
    <property type="evidence" value="ECO:0007669"/>
    <property type="project" value="InterPro"/>
</dbReference>
<dbReference type="Proteomes" id="UP001168877">
    <property type="component" value="Unassembled WGS sequence"/>
</dbReference>
<dbReference type="EMBL" id="JAUESC010000002">
    <property type="protein sequence ID" value="KAK0603208.1"/>
    <property type="molecule type" value="Genomic_DNA"/>
</dbReference>
<evidence type="ECO:0000259" key="1">
    <source>
        <dbReference type="Pfam" id="PF13456"/>
    </source>
</evidence>
<protein>
    <recommendedName>
        <fullName evidence="1">RNase H type-1 domain-containing protein</fullName>
    </recommendedName>
</protein>